<keyword evidence="1" id="KW-0560">Oxidoreductase</keyword>
<dbReference type="InterPro" id="IPR023210">
    <property type="entry name" value="NADP_OxRdtase_dom"/>
</dbReference>
<comment type="caution">
    <text evidence="3">The sequence shown here is derived from an EMBL/GenBank/DDBJ whole genome shotgun (WGS) entry which is preliminary data.</text>
</comment>
<evidence type="ECO:0000313" key="4">
    <source>
        <dbReference type="Proteomes" id="UP000314223"/>
    </source>
</evidence>
<sequence length="343" mass="35862">MGRSVYRRSAPLNEETPLTTDSTITLDGVSVPLSRLVLGTMTFGDTVTEAAAHEVFEAAVAAGITGIDTANGYAKSTTESLISPLVKKHRDRIVLATKAGMPHADAGEHSPLSAAGLRASVEGSLRRLDVESIDLFYLHQPDRAASLDETLETIAALRAEGKITALGISNFAAWQAVDVIAAAERAGAPSPVVAQNVYSVLARRIEDEWLECGQSHGIATMAYNPLAGGLLARRPSTDGTGDRFSGSVLAEMYSQRYLSDSVLASVEAFAAVADDSGIPQAELALRWVAEAPGISALLLGASRVSQLEGNIAAIAKGPLPADVLTAVDDATAAIRGSQPKYNR</sequence>
<dbReference type="PANTHER" id="PTHR43364">
    <property type="entry name" value="NADH-SPECIFIC METHYLGLYOXAL REDUCTASE-RELATED"/>
    <property type="match status" value="1"/>
</dbReference>
<reference evidence="3 4" key="1">
    <citation type="submission" date="2019-06" db="EMBL/GenBank/DDBJ databases">
        <authorList>
            <person name="Mardanova A.M."/>
            <person name="Pudova D.S."/>
            <person name="Shagimardanova E.I."/>
            <person name="Gogoleva N.E."/>
            <person name="Lutfullin M.T."/>
            <person name="Hadieva G.F."/>
            <person name="Sharipova M.R."/>
        </authorList>
    </citation>
    <scope>NUCLEOTIDE SEQUENCE [LARGE SCALE GENOMIC DNA]</scope>
    <source>
        <strain evidence="3 4">MG-1</strain>
    </source>
</reference>
<accession>A0A5C4WYU1</accession>
<proteinExistence type="predicted"/>
<protein>
    <submittedName>
        <fullName evidence="3">Aldo/keto reductase</fullName>
    </submittedName>
</protein>
<dbReference type="AlphaFoldDB" id="A0A5C4WYU1"/>
<dbReference type="Proteomes" id="UP000314223">
    <property type="component" value="Unassembled WGS sequence"/>
</dbReference>
<dbReference type="EMBL" id="VDMQ01000009">
    <property type="protein sequence ID" value="TNM53524.1"/>
    <property type="molecule type" value="Genomic_DNA"/>
</dbReference>
<dbReference type="InterPro" id="IPR036812">
    <property type="entry name" value="NAD(P)_OxRdtase_dom_sf"/>
</dbReference>
<organism evidence="3 4">
    <name type="scientific">Brevibacterium sediminis</name>
    <dbReference type="NCBI Taxonomy" id="1857024"/>
    <lineage>
        <taxon>Bacteria</taxon>
        <taxon>Bacillati</taxon>
        <taxon>Actinomycetota</taxon>
        <taxon>Actinomycetes</taxon>
        <taxon>Micrococcales</taxon>
        <taxon>Brevibacteriaceae</taxon>
        <taxon>Brevibacterium</taxon>
    </lineage>
</organism>
<dbReference type="Pfam" id="PF00248">
    <property type="entry name" value="Aldo_ket_red"/>
    <property type="match status" value="1"/>
</dbReference>
<feature type="domain" description="NADP-dependent oxidoreductase" evidence="2">
    <location>
        <begin position="35"/>
        <end position="330"/>
    </location>
</feature>
<dbReference type="PRINTS" id="PR00069">
    <property type="entry name" value="ALDKETRDTASE"/>
</dbReference>
<evidence type="ECO:0000313" key="3">
    <source>
        <dbReference type="EMBL" id="TNM53524.1"/>
    </source>
</evidence>
<dbReference type="PANTHER" id="PTHR43364:SF4">
    <property type="entry name" value="NAD(P)-LINKED OXIDOREDUCTASE SUPERFAMILY PROTEIN"/>
    <property type="match status" value="1"/>
</dbReference>
<evidence type="ECO:0000259" key="2">
    <source>
        <dbReference type="Pfam" id="PF00248"/>
    </source>
</evidence>
<dbReference type="GO" id="GO:0005829">
    <property type="term" value="C:cytosol"/>
    <property type="evidence" value="ECO:0007669"/>
    <property type="project" value="TreeGrafter"/>
</dbReference>
<dbReference type="InterPro" id="IPR050523">
    <property type="entry name" value="AKR_Detox_Biosynth"/>
</dbReference>
<gene>
    <name evidence="3" type="ORF">FHQ09_14115</name>
</gene>
<dbReference type="InterPro" id="IPR020471">
    <property type="entry name" value="AKR"/>
</dbReference>
<evidence type="ECO:0000256" key="1">
    <source>
        <dbReference type="ARBA" id="ARBA00023002"/>
    </source>
</evidence>
<dbReference type="Gene3D" id="3.20.20.100">
    <property type="entry name" value="NADP-dependent oxidoreductase domain"/>
    <property type="match status" value="1"/>
</dbReference>
<name>A0A5C4WYU1_9MICO</name>
<dbReference type="SUPFAM" id="SSF51430">
    <property type="entry name" value="NAD(P)-linked oxidoreductase"/>
    <property type="match status" value="1"/>
</dbReference>
<dbReference type="GO" id="GO:0016491">
    <property type="term" value="F:oxidoreductase activity"/>
    <property type="evidence" value="ECO:0007669"/>
    <property type="project" value="UniProtKB-KW"/>
</dbReference>